<dbReference type="InterPro" id="IPR050736">
    <property type="entry name" value="Sensor_HK_Regulatory"/>
</dbReference>
<dbReference type="PANTHER" id="PTHR43711">
    <property type="entry name" value="TWO-COMPONENT HISTIDINE KINASE"/>
    <property type="match status" value="1"/>
</dbReference>
<dbReference type="SMART" id="SM00388">
    <property type="entry name" value="HisKA"/>
    <property type="match status" value="1"/>
</dbReference>
<protein>
    <recommendedName>
        <fullName evidence="2">histidine kinase</fullName>
        <ecNumber evidence="2">2.7.13.3</ecNumber>
    </recommendedName>
</protein>
<dbReference type="Pfam" id="PF00512">
    <property type="entry name" value="HisKA"/>
    <property type="match status" value="1"/>
</dbReference>
<dbReference type="PROSITE" id="PS50109">
    <property type="entry name" value="HIS_KIN"/>
    <property type="match status" value="1"/>
</dbReference>
<evidence type="ECO:0000256" key="3">
    <source>
        <dbReference type="ARBA" id="ARBA00022553"/>
    </source>
</evidence>
<dbReference type="InterPro" id="IPR003661">
    <property type="entry name" value="HisK_dim/P_dom"/>
</dbReference>
<keyword evidence="7" id="KW-0472">Membrane</keyword>
<dbReference type="AlphaFoldDB" id="A0A6G8IKU0"/>
<dbReference type="KEGG" id="hcz:G9Q37_16505"/>
<keyword evidence="4" id="KW-0808">Transferase</keyword>
<keyword evidence="10" id="KW-1185">Reference proteome</keyword>
<keyword evidence="5 9" id="KW-0418">Kinase</keyword>
<evidence type="ECO:0000256" key="1">
    <source>
        <dbReference type="ARBA" id="ARBA00000085"/>
    </source>
</evidence>
<evidence type="ECO:0000256" key="5">
    <source>
        <dbReference type="ARBA" id="ARBA00022777"/>
    </source>
</evidence>
<feature type="transmembrane region" description="Helical" evidence="7">
    <location>
        <begin position="15"/>
        <end position="34"/>
    </location>
</feature>
<dbReference type="InterPro" id="IPR036097">
    <property type="entry name" value="HisK_dim/P_sf"/>
</dbReference>
<dbReference type="EMBL" id="CP049989">
    <property type="protein sequence ID" value="QIM53638.1"/>
    <property type="molecule type" value="Genomic_DNA"/>
</dbReference>
<dbReference type="Gene3D" id="3.30.565.10">
    <property type="entry name" value="Histidine kinase-like ATPase, C-terminal domain"/>
    <property type="match status" value="1"/>
</dbReference>
<evidence type="ECO:0000313" key="10">
    <source>
        <dbReference type="Proteomes" id="UP000503162"/>
    </source>
</evidence>
<dbReference type="EC" id="2.7.13.3" evidence="2"/>
<dbReference type="Proteomes" id="UP000503162">
    <property type="component" value="Chromosome"/>
</dbReference>
<dbReference type="RefSeq" id="WP_166228849.1">
    <property type="nucleotide sequence ID" value="NZ_CP049989.1"/>
</dbReference>
<evidence type="ECO:0000259" key="8">
    <source>
        <dbReference type="PROSITE" id="PS50109"/>
    </source>
</evidence>
<dbReference type="CDD" id="cd00082">
    <property type="entry name" value="HisKA"/>
    <property type="match status" value="1"/>
</dbReference>
<accession>A0A6G8IKU0</accession>
<sequence>MDIRFEGLDAGGEATLAWVVALLILLGVGLALLCQRAIRHRRARSAGQAAAAREQMEHALAERLRNERSRLLSAVAHDLRQPLYAMSLTTQSLEQQRAVRSPAVLLSQMRHALASADALLDTLDTVARLETGALRPRLAVFSMQAMLERIDRQYGPQAQARGLHWTVTPSLECVHTDALLLERMLDSLVANAVHCTERGGVLVSCRRRGQQLLLQVWDTGPGLDPVGLATAGGPHYRDDGGVAADGGVGFGLAVVKHAARLLGIRLSVRSRVGHGTCFSLLLPLYPVASRRRVARLGTRQPQFSA</sequence>
<dbReference type="Pfam" id="PF02518">
    <property type="entry name" value="HATPase_c"/>
    <property type="match status" value="1"/>
</dbReference>
<feature type="domain" description="Histidine kinase" evidence="8">
    <location>
        <begin position="74"/>
        <end position="286"/>
    </location>
</feature>
<gene>
    <name evidence="9" type="ORF">G9Q37_16505</name>
</gene>
<keyword evidence="6" id="KW-0902">Two-component regulatory system</keyword>
<comment type="catalytic activity">
    <reaction evidence="1">
        <text>ATP + protein L-histidine = ADP + protein N-phospho-L-histidine.</text>
        <dbReference type="EC" id="2.7.13.3"/>
    </reaction>
</comment>
<evidence type="ECO:0000256" key="7">
    <source>
        <dbReference type="SAM" id="Phobius"/>
    </source>
</evidence>
<keyword evidence="7" id="KW-0812">Transmembrane</keyword>
<dbReference type="InterPro" id="IPR004358">
    <property type="entry name" value="Sig_transdc_His_kin-like_C"/>
</dbReference>
<dbReference type="GO" id="GO:0000155">
    <property type="term" value="F:phosphorelay sensor kinase activity"/>
    <property type="evidence" value="ECO:0007669"/>
    <property type="project" value="InterPro"/>
</dbReference>
<dbReference type="Gene3D" id="1.10.287.130">
    <property type="match status" value="1"/>
</dbReference>
<dbReference type="InterPro" id="IPR005467">
    <property type="entry name" value="His_kinase_dom"/>
</dbReference>
<name>A0A6G8IKU0_9BURK</name>
<proteinExistence type="predicted"/>
<dbReference type="PANTHER" id="PTHR43711:SF28">
    <property type="entry name" value="SENSOR HISTIDINE KINASE YXDK"/>
    <property type="match status" value="1"/>
</dbReference>
<evidence type="ECO:0000256" key="2">
    <source>
        <dbReference type="ARBA" id="ARBA00012438"/>
    </source>
</evidence>
<dbReference type="PRINTS" id="PR00344">
    <property type="entry name" value="BCTRLSENSOR"/>
</dbReference>
<dbReference type="SUPFAM" id="SSF47384">
    <property type="entry name" value="Homodimeric domain of signal transducing histidine kinase"/>
    <property type="match status" value="1"/>
</dbReference>
<dbReference type="SUPFAM" id="SSF55874">
    <property type="entry name" value="ATPase domain of HSP90 chaperone/DNA topoisomerase II/histidine kinase"/>
    <property type="match status" value="1"/>
</dbReference>
<dbReference type="InterPro" id="IPR036890">
    <property type="entry name" value="HATPase_C_sf"/>
</dbReference>
<keyword evidence="7" id="KW-1133">Transmembrane helix</keyword>
<reference evidence="9 10" key="1">
    <citation type="submission" date="2020-03" db="EMBL/GenBank/DDBJ databases">
        <title>Hydrogenophaga sp. nov. isolated from cyanobacterial mat.</title>
        <authorList>
            <person name="Thorat V."/>
            <person name="Kirdat K."/>
            <person name="Tiwarekar B."/>
            <person name="Costa E.D."/>
            <person name="Yadav A."/>
        </authorList>
    </citation>
    <scope>NUCLEOTIDE SEQUENCE [LARGE SCALE GENOMIC DNA]</scope>
    <source>
        <strain evidence="9 10">BA0156</strain>
    </source>
</reference>
<evidence type="ECO:0000256" key="4">
    <source>
        <dbReference type="ARBA" id="ARBA00022679"/>
    </source>
</evidence>
<evidence type="ECO:0000313" key="9">
    <source>
        <dbReference type="EMBL" id="QIM53638.1"/>
    </source>
</evidence>
<evidence type="ECO:0000256" key="6">
    <source>
        <dbReference type="ARBA" id="ARBA00023012"/>
    </source>
</evidence>
<organism evidence="9 10">
    <name type="scientific">Hydrogenophaga crocea</name>
    <dbReference type="NCBI Taxonomy" id="2716225"/>
    <lineage>
        <taxon>Bacteria</taxon>
        <taxon>Pseudomonadati</taxon>
        <taxon>Pseudomonadota</taxon>
        <taxon>Betaproteobacteria</taxon>
        <taxon>Burkholderiales</taxon>
        <taxon>Comamonadaceae</taxon>
        <taxon>Hydrogenophaga</taxon>
    </lineage>
</organism>
<keyword evidence="3" id="KW-0597">Phosphoprotein</keyword>
<dbReference type="InterPro" id="IPR003594">
    <property type="entry name" value="HATPase_dom"/>
</dbReference>
<dbReference type="SMART" id="SM00387">
    <property type="entry name" value="HATPase_c"/>
    <property type="match status" value="1"/>
</dbReference>